<feature type="compositionally biased region" description="Basic and acidic residues" evidence="1">
    <location>
        <begin position="765"/>
        <end position="786"/>
    </location>
</feature>
<evidence type="ECO:0000256" key="2">
    <source>
        <dbReference type="SAM" id="Phobius"/>
    </source>
</evidence>
<dbReference type="Proteomes" id="UP001295684">
    <property type="component" value="Unassembled WGS sequence"/>
</dbReference>
<proteinExistence type="predicted"/>
<keyword evidence="2" id="KW-0472">Membrane</keyword>
<organism evidence="3 4">
    <name type="scientific">Euplotes crassus</name>
    <dbReference type="NCBI Taxonomy" id="5936"/>
    <lineage>
        <taxon>Eukaryota</taxon>
        <taxon>Sar</taxon>
        <taxon>Alveolata</taxon>
        <taxon>Ciliophora</taxon>
        <taxon>Intramacronucleata</taxon>
        <taxon>Spirotrichea</taxon>
        <taxon>Hypotrichia</taxon>
        <taxon>Euplotida</taxon>
        <taxon>Euplotidae</taxon>
        <taxon>Moneuplotes</taxon>
    </lineage>
</organism>
<name>A0AAD2DB06_EUPCR</name>
<feature type="transmembrane region" description="Helical" evidence="2">
    <location>
        <begin position="120"/>
        <end position="136"/>
    </location>
</feature>
<feature type="transmembrane region" description="Helical" evidence="2">
    <location>
        <begin position="170"/>
        <end position="193"/>
    </location>
</feature>
<accession>A0AAD2DB06</accession>
<feature type="region of interest" description="Disordered" evidence="1">
    <location>
        <begin position="706"/>
        <end position="786"/>
    </location>
</feature>
<feature type="compositionally biased region" description="Basic and acidic residues" evidence="1">
    <location>
        <begin position="718"/>
        <end position="735"/>
    </location>
</feature>
<reference evidence="3" key="1">
    <citation type="submission" date="2023-07" db="EMBL/GenBank/DDBJ databases">
        <authorList>
            <consortium name="AG Swart"/>
            <person name="Singh M."/>
            <person name="Singh A."/>
            <person name="Seah K."/>
            <person name="Emmerich C."/>
        </authorList>
    </citation>
    <scope>NUCLEOTIDE SEQUENCE</scope>
    <source>
        <strain evidence="3">DP1</strain>
    </source>
</reference>
<evidence type="ECO:0000256" key="1">
    <source>
        <dbReference type="SAM" id="MobiDB-lite"/>
    </source>
</evidence>
<evidence type="ECO:0000313" key="3">
    <source>
        <dbReference type="EMBL" id="CAI2385911.1"/>
    </source>
</evidence>
<keyword evidence="2" id="KW-1133">Transmembrane helix</keyword>
<evidence type="ECO:0000313" key="4">
    <source>
        <dbReference type="Proteomes" id="UP001295684"/>
    </source>
</evidence>
<sequence>MRDCNGSFSQTGSLIIIKLLNANIRIVKILTMNIVLLRKMKGSVADLRQNLLNKRTYSIFVGDKSYKTNFWLRFIDQGLDVNKKFKNSMLKTHRYSICCLLFFILIGLLMTYFFTVQISILALTALATTCLCTLHISKRCTLPKTQRILSFLLLIQMSLFLQANDRLKVFIILLANMTIDLLNGYQWYSHLLLNLFLLHNQLIEALPYIAVEVIVYSLLELAFKKAWVLQDTAKRSEKLFHNCFDKFPYEVFIVDKKSNLLFYNEFGEKSFQKLFDNNFKNAAEIVPKSRTLDILNLVSDNDRDRFRKVIEAVADQKDDKICQCQLSSDSKAPSKKERRESSIKLSKEPSVIPGVEKEYKNDHYCPKCNTKYNVFQFISSETNKDDMEKGFELVQVDFIKMFWKSIKSVMIVAKSLKQETNSHRILESQTKEVESLICELNDKIESNHKIETKLDKDTSYSTKMLKLSNTLYNKFSIIKNFFHIENNTLEIENNLFDLKSAIYYTIDLCSMAMQNKARISINMEELLPNEVRGDKIKLQQILSCIMDLVLMMTSSGEIILKSTLDRMLVKSRQYLIKFSFEFTPTSLNSNEILSSLFSKTSDIKKLQKNKFLSNTNVLNASSIQKIPHLQIGLVRNVIYKLIYYMQGNYKTFTRNDLVIFEIKLPLNHSQQNVLSSEGYDDLVSPLRLHRKNVSSNMLSIAEIFRGGNNPRATSKPSHIKDRSRTDKDLRQEMKFSGKRIKLPSFSSPKEEKKNPSSIRRNSTRHKGEESKKISPVKRDRDVSNKNYRFEVETPKVQAYSKHREDTCHNVFNFMNTAKKKQNNTIMDRIPLEKCESNSSLNLDSHSQVSGNFGNNSFEPSKENDLKPFSKKSLNSKRKGSLQEKSSKMKLCQRRRSRFEKRNTRNGDLSHHEESSDYSKEENFIRDSGNSEFSSIPKCHDSIKKGSLKNGSIKKIGNTRMKRKHKNTTQKYVLPRSQNTHGILQINQNIHQVAMIPNRSKYFQQIRGKKTQGATGGYKPHRENTQKNLLLNNNMNLLLLNNKSTVKDGGEIEPSDSNNASHLYSPMEGTSNKKIKSSFSISSEARKEDIRFQRSGEGSKYQEEVNESINSQFDSKRPRVPRPISPNLQSSKDNYLNREELSLLMRESSKNSLNFSSKLVSHDNFLKPGNDSKDYNYDRLKVPARAYLDPLGGLANIKEIKSEVSQNPNAEAEEEKQNLSRIPPDEEMCDIDQSIIIENSEDLGIKLKEFKTNISKEFSSWFVPLRAPRNNRAQKYRSEELKEQNPPIEISDEDRSVEPYNGEYPNLIVNHISDHKFSNEQRSLSQDGSKPIENLQKNEEILYKSYSPILFEKNGLCSSDMEIFLKENNRNCIISDKSQKADSNRVESDRVVSPSNFFSSLVINNQLYARSNNLRNHPNQEMSLHLAYNEENFGDQGEEFNFDEKVQYNKDIGFNKFREAHNQTMKEINPQTKYIDPARRSFGFKNYVQGNNFVSNNNFVNNQREFTQNNQYERSNFAGSPNTNQGRFRPYRARSKIKRAPSQEAAFADFYKRSEQTLAMQKILWEEDEEDVVHDYITLINP</sequence>
<feature type="compositionally biased region" description="Basic and acidic residues" evidence="1">
    <location>
        <begin position="1083"/>
        <end position="1093"/>
    </location>
</feature>
<gene>
    <name evidence="3" type="ORF">ECRASSUSDP1_LOCUS27507</name>
</gene>
<feature type="region of interest" description="Disordered" evidence="1">
    <location>
        <begin position="1048"/>
        <end position="1132"/>
    </location>
</feature>
<keyword evidence="2" id="KW-0812">Transmembrane</keyword>
<feature type="region of interest" description="Disordered" evidence="1">
    <location>
        <begin position="838"/>
        <end position="950"/>
    </location>
</feature>
<feature type="compositionally biased region" description="Basic and acidic residues" evidence="1">
    <location>
        <begin position="899"/>
        <end position="924"/>
    </location>
</feature>
<feature type="transmembrane region" description="Helical" evidence="2">
    <location>
        <begin position="95"/>
        <end position="114"/>
    </location>
</feature>
<keyword evidence="4" id="KW-1185">Reference proteome</keyword>
<feature type="compositionally biased region" description="Polar residues" evidence="1">
    <location>
        <begin position="838"/>
        <end position="858"/>
    </location>
</feature>
<protein>
    <submittedName>
        <fullName evidence="3">Uncharacterized protein</fullName>
    </submittedName>
</protein>
<comment type="caution">
    <text evidence="3">The sequence shown here is derived from an EMBL/GenBank/DDBJ whole genome shotgun (WGS) entry which is preliminary data.</text>
</comment>
<dbReference type="EMBL" id="CAMPGE010028385">
    <property type="protein sequence ID" value="CAI2385911.1"/>
    <property type="molecule type" value="Genomic_DNA"/>
</dbReference>